<evidence type="ECO:0000259" key="3">
    <source>
        <dbReference type="PROSITE" id="PS51186"/>
    </source>
</evidence>
<organism evidence="4 5">
    <name type="scientific">Virgibacillus tibetensis</name>
    <dbReference type="NCBI Taxonomy" id="3042313"/>
    <lineage>
        <taxon>Bacteria</taxon>
        <taxon>Bacillati</taxon>
        <taxon>Bacillota</taxon>
        <taxon>Bacilli</taxon>
        <taxon>Bacillales</taxon>
        <taxon>Bacillaceae</taxon>
        <taxon>Virgibacillus</taxon>
    </lineage>
</organism>
<dbReference type="Pfam" id="PF00583">
    <property type="entry name" value="Acetyltransf_1"/>
    <property type="match status" value="1"/>
</dbReference>
<dbReference type="SUPFAM" id="SSF55729">
    <property type="entry name" value="Acyl-CoA N-acyltransferases (Nat)"/>
    <property type="match status" value="1"/>
</dbReference>
<gene>
    <name evidence="4" type="ORF">QGM71_18505</name>
</gene>
<dbReference type="Proteomes" id="UP001335737">
    <property type="component" value="Unassembled WGS sequence"/>
</dbReference>
<evidence type="ECO:0000313" key="4">
    <source>
        <dbReference type="EMBL" id="MEC5425476.1"/>
    </source>
</evidence>
<name>A0ABU6KK53_9BACI</name>
<keyword evidence="2" id="KW-0012">Acyltransferase</keyword>
<evidence type="ECO:0000313" key="5">
    <source>
        <dbReference type="Proteomes" id="UP001335737"/>
    </source>
</evidence>
<dbReference type="RefSeq" id="WP_327609015.1">
    <property type="nucleotide sequence ID" value="NZ_JARZFX010000014.1"/>
</dbReference>
<dbReference type="PANTHER" id="PTHR43072">
    <property type="entry name" value="N-ACETYLTRANSFERASE"/>
    <property type="match status" value="1"/>
</dbReference>
<dbReference type="Gene3D" id="3.40.630.30">
    <property type="match status" value="1"/>
</dbReference>
<evidence type="ECO:0000256" key="2">
    <source>
        <dbReference type="ARBA" id="ARBA00023315"/>
    </source>
</evidence>
<dbReference type="EMBL" id="JARZFX010000014">
    <property type="protein sequence ID" value="MEC5425476.1"/>
    <property type="molecule type" value="Genomic_DNA"/>
</dbReference>
<reference evidence="4 5" key="1">
    <citation type="journal article" date="2024" name="Int. J. Syst. Evol. Microbiol.">
        <title>Virgibacillus tibetensis sp. nov., isolated from salt lake on the Tibetan Plateau of China.</title>
        <authorList>
            <person name="Phurbu D."/>
            <person name="Liu Z.-X."/>
            <person name="Wang R."/>
            <person name="Zheng Y.-Y."/>
            <person name="Liu H.-C."/>
            <person name="Zhou Y.-G."/>
            <person name="Yu Y.-J."/>
            <person name="Li A.-H."/>
        </authorList>
    </citation>
    <scope>NUCLEOTIDE SEQUENCE [LARGE SCALE GENOMIC DNA]</scope>
    <source>
        <strain evidence="4 5">C22-A2</strain>
    </source>
</reference>
<dbReference type="InterPro" id="IPR016181">
    <property type="entry name" value="Acyl_CoA_acyltransferase"/>
</dbReference>
<keyword evidence="5" id="KW-1185">Reference proteome</keyword>
<keyword evidence="1" id="KW-0808">Transferase</keyword>
<evidence type="ECO:0000256" key="1">
    <source>
        <dbReference type="ARBA" id="ARBA00022679"/>
    </source>
</evidence>
<dbReference type="PROSITE" id="PS51186">
    <property type="entry name" value="GNAT"/>
    <property type="match status" value="1"/>
</dbReference>
<comment type="caution">
    <text evidence="4">The sequence shown here is derived from an EMBL/GenBank/DDBJ whole genome shotgun (WGS) entry which is preliminary data.</text>
</comment>
<dbReference type="PANTHER" id="PTHR43072:SF23">
    <property type="entry name" value="UPF0039 PROTEIN C11D3.02C"/>
    <property type="match status" value="1"/>
</dbReference>
<proteinExistence type="predicted"/>
<accession>A0ABU6KK53</accession>
<sequence>MNDSIVIDSMREVDWPEVRDIYLEGIAAGNATFATEAPDWHEWNEKYITVCRIVAREEGKVIGWAALIPTSSKAAYSGVAELSIYLSAGSIGKGIGTRLLKALINNSEANGFWTLQSGVFPENTASIKLHKKEGFCEVGVRKRIGKLNGRWRDVVMLERRSEIVGID</sequence>
<dbReference type="CDD" id="cd04301">
    <property type="entry name" value="NAT_SF"/>
    <property type="match status" value="1"/>
</dbReference>
<protein>
    <submittedName>
        <fullName evidence="4">N-acetyltransferase family protein</fullName>
    </submittedName>
</protein>
<dbReference type="InterPro" id="IPR000182">
    <property type="entry name" value="GNAT_dom"/>
</dbReference>
<feature type="domain" description="N-acetyltransferase" evidence="3">
    <location>
        <begin position="5"/>
        <end position="161"/>
    </location>
</feature>